<accession>A0A3N2Q5N5</accession>
<keyword evidence="2" id="KW-1185">Reference proteome</keyword>
<evidence type="ECO:0000313" key="2">
    <source>
        <dbReference type="Proteomes" id="UP000272025"/>
    </source>
</evidence>
<dbReference type="GeneID" id="39578602"/>
<dbReference type="Proteomes" id="UP000272025">
    <property type="component" value="Unassembled WGS sequence"/>
</dbReference>
<protein>
    <submittedName>
        <fullName evidence="1">Uncharacterized protein</fullName>
    </submittedName>
</protein>
<dbReference type="EMBL" id="ML119051">
    <property type="protein sequence ID" value="ROT42089.1"/>
    <property type="molecule type" value="Genomic_DNA"/>
</dbReference>
<evidence type="ECO:0000313" key="1">
    <source>
        <dbReference type="EMBL" id="ROT42089.1"/>
    </source>
</evidence>
<reference evidence="1 2" key="1">
    <citation type="journal article" date="2018" name="Mol. Ecol.">
        <title>The obligate alkalophilic soda-lake fungus Sodiomyces alkalinus has shifted to a protein diet.</title>
        <authorList>
            <person name="Grum-Grzhimaylo A.A."/>
            <person name="Falkoski D.L."/>
            <person name="van den Heuvel J."/>
            <person name="Valero-Jimenez C.A."/>
            <person name="Min B."/>
            <person name="Choi I.G."/>
            <person name="Lipzen A."/>
            <person name="Daum C.G."/>
            <person name="Aanen D.K."/>
            <person name="Tsang A."/>
            <person name="Henrissat B."/>
            <person name="Bilanenko E.N."/>
            <person name="de Vries R.P."/>
            <person name="van Kan J.A.L."/>
            <person name="Grigoriev I.V."/>
            <person name="Debets A.J.M."/>
        </authorList>
    </citation>
    <scope>NUCLEOTIDE SEQUENCE [LARGE SCALE GENOMIC DNA]</scope>
    <source>
        <strain evidence="1 2">F11</strain>
    </source>
</reference>
<dbReference type="AlphaFoldDB" id="A0A3N2Q5N5"/>
<organism evidence="1 2">
    <name type="scientific">Sodiomyces alkalinus (strain CBS 110278 / VKM F-3762 / F11)</name>
    <name type="common">Alkaliphilic filamentous fungus</name>
    <dbReference type="NCBI Taxonomy" id="1314773"/>
    <lineage>
        <taxon>Eukaryota</taxon>
        <taxon>Fungi</taxon>
        <taxon>Dikarya</taxon>
        <taxon>Ascomycota</taxon>
        <taxon>Pezizomycotina</taxon>
        <taxon>Sordariomycetes</taxon>
        <taxon>Hypocreomycetidae</taxon>
        <taxon>Glomerellales</taxon>
        <taxon>Plectosphaerellaceae</taxon>
        <taxon>Sodiomyces</taxon>
    </lineage>
</organism>
<gene>
    <name evidence="1" type="ORF">SODALDRAFT_326254</name>
</gene>
<dbReference type="RefSeq" id="XP_028469895.1">
    <property type="nucleotide sequence ID" value="XM_028610124.1"/>
</dbReference>
<proteinExistence type="predicted"/>
<name>A0A3N2Q5N5_SODAK</name>
<sequence length="169" mass="19871">MRQGDFCILRARASPSVSLDTQTTPQASPLKNTHRTRITAHHPYLHQSVGQKYNHLQTPLPPLHSFSPCTKQDFQDELVFLKEHWRQELRHTRPCGQKWRAARSLAVPPLRLLVRQIGGLERVIFLRPLRERERLSPRKWRPRIRTLRFYSGFLHGLRRSQWGFGRAGS</sequence>